<sequence>MSAASHQCNDNDGPPMSDSGDWAASDWAVDAARLAPARRRRRYNPDACQVEGCTAALDARFHKRHHICAEHLRAPRVAIDGRDMRFCQKCAKFEALEEFDGSKRTCQRALAAHNLARQRRKAARKQSGAAQQQQQAMAPMPTPGLLPLLPYVSPGTVHRISLKVFGCAPHELGASIRAELEGMLHVSAEAVEAAIRPGCVHLTADLLLGPKSGAAAATVSAAQLLAAVRCHSALGAAAGNAALLQWQGGVAGTQGGAATEAEALAAAGMPGDDAEAAVGSDSDGGSDSDSDAAERADSRGPLELPWSSSSSEEGERAGGAADTAGVWVRPVGLQPGRCELEVQLPLSGFAAVGGSATCKPVLLSSATPLLVLPCAAAAAAAEVRAFLVRLNGQSEALHVGDLLRDVGTAVGFLWRQQQEQQQAQRGDDWQGSEGVLLPPHFVAAAAGAAADYVQLAGGMPRLLALLQRAAAAAAAVSEGAQLAAAQAAELGQALPSLEAAAVASEKASGPGRGSSSGPSSSRQQPAAAAAGRRSLFESDDDDEESNQHCTPAEQLELEAATWGPLAQQARRMPGARWARWAAAIAASFLALLIVRLVLLVAPGHGM</sequence>
<proteinExistence type="predicted"/>
<dbReference type="Proteomes" id="UP000239899">
    <property type="component" value="Unassembled WGS sequence"/>
</dbReference>
<dbReference type="Gene3D" id="4.10.1100.10">
    <property type="entry name" value="Transcription factor, SBP-box domain"/>
    <property type="match status" value="1"/>
</dbReference>
<feature type="region of interest" description="Disordered" evidence="4">
    <location>
        <begin position="1"/>
        <end position="22"/>
    </location>
</feature>
<evidence type="ECO:0000259" key="6">
    <source>
        <dbReference type="PROSITE" id="PS51141"/>
    </source>
</evidence>
<dbReference type="InterPro" id="IPR004333">
    <property type="entry name" value="SBP_dom"/>
</dbReference>
<keyword evidence="3" id="KW-0862">Zinc</keyword>
<gene>
    <name evidence="7" type="ORF">C2E21_5048</name>
</gene>
<dbReference type="SUPFAM" id="SSF103612">
    <property type="entry name" value="SBT domain"/>
    <property type="match status" value="1"/>
</dbReference>
<evidence type="ECO:0000313" key="7">
    <source>
        <dbReference type="EMBL" id="PRW56339.1"/>
    </source>
</evidence>
<dbReference type="InterPro" id="IPR044817">
    <property type="entry name" value="SBP-like"/>
</dbReference>
<keyword evidence="1" id="KW-0479">Metal-binding</keyword>
<comment type="caution">
    <text evidence="7">The sequence shown here is derived from an EMBL/GenBank/DDBJ whole genome shotgun (WGS) entry which is preliminary data.</text>
</comment>
<dbReference type="PANTHER" id="PTHR31251">
    <property type="entry name" value="SQUAMOSA PROMOTER-BINDING-LIKE PROTEIN 4"/>
    <property type="match status" value="1"/>
</dbReference>
<evidence type="ECO:0000256" key="1">
    <source>
        <dbReference type="ARBA" id="ARBA00022723"/>
    </source>
</evidence>
<dbReference type="GO" id="GO:0003677">
    <property type="term" value="F:DNA binding"/>
    <property type="evidence" value="ECO:0007669"/>
    <property type="project" value="InterPro"/>
</dbReference>
<protein>
    <submittedName>
        <fullName evidence="7">Squamosa promoter-binding 2</fullName>
    </submittedName>
</protein>
<name>A0A2P6TQM3_CHLSO</name>
<keyword evidence="2" id="KW-0863">Zinc-finger</keyword>
<feature type="region of interest" description="Disordered" evidence="4">
    <location>
        <begin position="267"/>
        <end position="322"/>
    </location>
</feature>
<dbReference type="EMBL" id="LHPG02000009">
    <property type="protein sequence ID" value="PRW56339.1"/>
    <property type="molecule type" value="Genomic_DNA"/>
</dbReference>
<feature type="region of interest" description="Disordered" evidence="4">
    <location>
        <begin position="503"/>
        <end position="549"/>
    </location>
</feature>
<reference evidence="7 8" key="1">
    <citation type="journal article" date="2018" name="Plant J.">
        <title>Genome sequences of Chlorella sorokiniana UTEX 1602 and Micractinium conductrix SAG 241.80: implications to maltose excretion by a green alga.</title>
        <authorList>
            <person name="Arriola M.B."/>
            <person name="Velmurugan N."/>
            <person name="Zhang Y."/>
            <person name="Plunkett M.H."/>
            <person name="Hondzo H."/>
            <person name="Barney B.M."/>
        </authorList>
    </citation>
    <scope>NUCLEOTIDE SEQUENCE [LARGE SCALE GENOMIC DNA]</scope>
    <source>
        <strain evidence="8">UTEX 1602</strain>
    </source>
</reference>
<dbReference type="GO" id="GO:0008270">
    <property type="term" value="F:zinc ion binding"/>
    <property type="evidence" value="ECO:0007669"/>
    <property type="project" value="UniProtKB-KW"/>
</dbReference>
<dbReference type="PANTHER" id="PTHR31251:SF169">
    <property type="entry name" value="SQUAMOSA PROMOTER-BINDING-LIKE PROTEIN 8"/>
    <property type="match status" value="1"/>
</dbReference>
<accession>A0A2P6TQM3</accession>
<keyword evidence="5" id="KW-1133">Transmembrane helix</keyword>
<feature type="compositionally biased region" description="Low complexity" evidence="4">
    <location>
        <begin position="507"/>
        <end position="533"/>
    </location>
</feature>
<keyword evidence="5" id="KW-0812">Transmembrane</keyword>
<dbReference type="OrthoDB" id="1428121at2759"/>
<evidence type="ECO:0000256" key="4">
    <source>
        <dbReference type="SAM" id="MobiDB-lite"/>
    </source>
</evidence>
<dbReference type="PROSITE" id="PS51141">
    <property type="entry name" value="ZF_SBP"/>
    <property type="match status" value="1"/>
</dbReference>
<evidence type="ECO:0000313" key="8">
    <source>
        <dbReference type="Proteomes" id="UP000239899"/>
    </source>
</evidence>
<keyword evidence="5" id="KW-0472">Membrane</keyword>
<organism evidence="7 8">
    <name type="scientific">Chlorella sorokiniana</name>
    <name type="common">Freshwater green alga</name>
    <dbReference type="NCBI Taxonomy" id="3076"/>
    <lineage>
        <taxon>Eukaryota</taxon>
        <taxon>Viridiplantae</taxon>
        <taxon>Chlorophyta</taxon>
        <taxon>core chlorophytes</taxon>
        <taxon>Trebouxiophyceae</taxon>
        <taxon>Chlorellales</taxon>
        <taxon>Chlorellaceae</taxon>
        <taxon>Chlorella clade</taxon>
        <taxon>Chlorella</taxon>
    </lineage>
</organism>
<evidence type="ECO:0000256" key="2">
    <source>
        <dbReference type="ARBA" id="ARBA00022771"/>
    </source>
</evidence>
<dbReference type="AlphaFoldDB" id="A0A2P6TQM3"/>
<evidence type="ECO:0000256" key="5">
    <source>
        <dbReference type="SAM" id="Phobius"/>
    </source>
</evidence>
<feature type="compositionally biased region" description="Polar residues" evidence="4">
    <location>
        <begin position="1"/>
        <end position="10"/>
    </location>
</feature>
<feature type="transmembrane region" description="Helical" evidence="5">
    <location>
        <begin position="577"/>
        <end position="601"/>
    </location>
</feature>
<feature type="region of interest" description="Disordered" evidence="4">
    <location>
        <begin position="120"/>
        <end position="139"/>
    </location>
</feature>
<feature type="compositionally biased region" description="Low complexity" evidence="4">
    <location>
        <begin position="125"/>
        <end position="139"/>
    </location>
</feature>
<dbReference type="InterPro" id="IPR036893">
    <property type="entry name" value="SBP_sf"/>
</dbReference>
<keyword evidence="8" id="KW-1185">Reference proteome</keyword>
<dbReference type="Pfam" id="PF03110">
    <property type="entry name" value="SBP"/>
    <property type="match status" value="1"/>
</dbReference>
<feature type="domain" description="SBP-type" evidence="6">
    <location>
        <begin position="45"/>
        <end position="120"/>
    </location>
</feature>
<dbReference type="GO" id="GO:0005634">
    <property type="term" value="C:nucleus"/>
    <property type="evidence" value="ECO:0007669"/>
    <property type="project" value="InterPro"/>
</dbReference>
<evidence type="ECO:0000256" key="3">
    <source>
        <dbReference type="ARBA" id="ARBA00022833"/>
    </source>
</evidence>